<dbReference type="SUPFAM" id="SSF48179">
    <property type="entry name" value="6-phosphogluconate dehydrogenase C-terminal domain-like"/>
    <property type="match status" value="1"/>
</dbReference>
<evidence type="ECO:0000256" key="4">
    <source>
        <dbReference type="ARBA" id="ARBA00022456"/>
    </source>
</evidence>
<dbReference type="InterPro" id="IPR008927">
    <property type="entry name" value="6-PGluconate_DH-like_C_sf"/>
</dbReference>
<evidence type="ECO:0000259" key="11">
    <source>
        <dbReference type="Pfam" id="PF14833"/>
    </source>
</evidence>
<evidence type="ECO:0000259" key="10">
    <source>
        <dbReference type="Pfam" id="PF03446"/>
    </source>
</evidence>
<dbReference type="PIRSF" id="PIRSF000103">
    <property type="entry name" value="HIBADH"/>
    <property type="match status" value="1"/>
</dbReference>
<evidence type="ECO:0000256" key="9">
    <source>
        <dbReference type="RuleBase" id="RU910714"/>
    </source>
</evidence>
<dbReference type="GO" id="GO:0051287">
    <property type="term" value="F:NAD binding"/>
    <property type="evidence" value="ECO:0007669"/>
    <property type="project" value="InterPro"/>
</dbReference>
<organism evidence="12 13">
    <name type="scientific">Triparma strigata</name>
    <dbReference type="NCBI Taxonomy" id="1606541"/>
    <lineage>
        <taxon>Eukaryota</taxon>
        <taxon>Sar</taxon>
        <taxon>Stramenopiles</taxon>
        <taxon>Ochrophyta</taxon>
        <taxon>Bolidophyceae</taxon>
        <taxon>Parmales</taxon>
        <taxon>Triparmaceae</taxon>
        <taxon>Triparma</taxon>
    </lineage>
</organism>
<comment type="similarity">
    <text evidence="2">Belongs to the HIBADH-related family. 3-hydroxyisobutyrate dehydrogenase subfamily.</text>
</comment>
<dbReference type="InterPro" id="IPR029154">
    <property type="entry name" value="HIBADH-like_NADP-bd"/>
</dbReference>
<comment type="catalytic activity">
    <reaction evidence="7 9">
        <text>3-hydroxy-2-methylpropanoate + NAD(+) = 2-methyl-3-oxopropanoate + NADH + H(+)</text>
        <dbReference type="Rhea" id="RHEA:17681"/>
        <dbReference type="ChEBI" id="CHEBI:11805"/>
        <dbReference type="ChEBI" id="CHEBI:15378"/>
        <dbReference type="ChEBI" id="CHEBI:57540"/>
        <dbReference type="ChEBI" id="CHEBI:57700"/>
        <dbReference type="ChEBI" id="CHEBI:57945"/>
        <dbReference type="EC" id="1.1.1.31"/>
    </reaction>
</comment>
<dbReference type="OrthoDB" id="435038at2759"/>
<protein>
    <recommendedName>
        <fullName evidence="3 9">3-hydroxyisobutyrate dehydrogenase</fullName>
        <shortName evidence="9">HIBADH</shortName>
        <ecNumber evidence="3 9">1.1.1.31</ecNumber>
    </recommendedName>
</protein>
<dbReference type="InterPro" id="IPR015815">
    <property type="entry name" value="HIBADH-related"/>
</dbReference>
<dbReference type="GO" id="GO:0006574">
    <property type="term" value="P:L-valine catabolic process"/>
    <property type="evidence" value="ECO:0007669"/>
    <property type="project" value="TreeGrafter"/>
</dbReference>
<accession>A0A9W7ASQ2</accession>
<name>A0A9W7ASQ2_9STRA</name>
<dbReference type="EMBL" id="BRXY01000188">
    <property type="protein sequence ID" value="GMH75315.1"/>
    <property type="molecule type" value="Genomic_DNA"/>
</dbReference>
<keyword evidence="4 9" id="KW-0101">Branched-chain amino acid catabolism</keyword>
<evidence type="ECO:0000256" key="6">
    <source>
        <dbReference type="ARBA" id="ARBA00023027"/>
    </source>
</evidence>
<dbReference type="PANTHER" id="PTHR22981:SF7">
    <property type="entry name" value="3-HYDROXYISOBUTYRATE DEHYDROGENASE, MITOCHONDRIAL"/>
    <property type="match status" value="1"/>
</dbReference>
<dbReference type="InterPro" id="IPR011548">
    <property type="entry name" value="HIBADH"/>
</dbReference>
<dbReference type="GO" id="GO:0050661">
    <property type="term" value="F:NADP binding"/>
    <property type="evidence" value="ECO:0007669"/>
    <property type="project" value="InterPro"/>
</dbReference>
<dbReference type="Proteomes" id="UP001165085">
    <property type="component" value="Unassembled WGS sequence"/>
</dbReference>
<dbReference type="Gene3D" id="3.40.50.720">
    <property type="entry name" value="NAD(P)-binding Rossmann-like Domain"/>
    <property type="match status" value="1"/>
</dbReference>
<dbReference type="Pfam" id="PF14833">
    <property type="entry name" value="NAD_binding_11"/>
    <property type="match status" value="1"/>
</dbReference>
<dbReference type="InterPro" id="IPR013328">
    <property type="entry name" value="6PGD_dom2"/>
</dbReference>
<evidence type="ECO:0000256" key="7">
    <source>
        <dbReference type="ARBA" id="ARBA00049197"/>
    </source>
</evidence>
<dbReference type="InterPro" id="IPR036291">
    <property type="entry name" value="NAD(P)-bd_dom_sf"/>
</dbReference>
<evidence type="ECO:0000313" key="13">
    <source>
        <dbReference type="Proteomes" id="UP001165085"/>
    </source>
</evidence>
<evidence type="ECO:0000256" key="1">
    <source>
        <dbReference type="ARBA" id="ARBA00005109"/>
    </source>
</evidence>
<reference evidence="13" key="1">
    <citation type="journal article" date="2023" name="Commun. Biol.">
        <title>Genome analysis of Parmales, the sister group of diatoms, reveals the evolutionary specialization of diatoms from phago-mixotrophs to photoautotrophs.</title>
        <authorList>
            <person name="Ban H."/>
            <person name="Sato S."/>
            <person name="Yoshikawa S."/>
            <person name="Yamada K."/>
            <person name="Nakamura Y."/>
            <person name="Ichinomiya M."/>
            <person name="Sato N."/>
            <person name="Blanc-Mathieu R."/>
            <person name="Endo H."/>
            <person name="Kuwata A."/>
            <person name="Ogata H."/>
        </authorList>
    </citation>
    <scope>NUCLEOTIDE SEQUENCE [LARGE SCALE GENOMIC DNA]</scope>
    <source>
        <strain evidence="13">NIES 3701</strain>
    </source>
</reference>
<evidence type="ECO:0000256" key="8">
    <source>
        <dbReference type="PIRSR" id="PIRSR000103-1"/>
    </source>
</evidence>
<dbReference type="InterPro" id="IPR006115">
    <property type="entry name" value="6PGDH_NADP-bd"/>
</dbReference>
<gene>
    <name evidence="12" type="ORF">TrST_g7975</name>
</gene>
<keyword evidence="5 9" id="KW-0560">Oxidoreductase</keyword>
<evidence type="ECO:0000256" key="3">
    <source>
        <dbReference type="ARBA" id="ARBA00012991"/>
    </source>
</evidence>
<dbReference type="SUPFAM" id="SSF51735">
    <property type="entry name" value="NAD(P)-binding Rossmann-fold domains"/>
    <property type="match status" value="1"/>
</dbReference>
<evidence type="ECO:0000256" key="2">
    <source>
        <dbReference type="ARBA" id="ARBA00006013"/>
    </source>
</evidence>
<keyword evidence="6 9" id="KW-0520">NAD</keyword>
<proteinExistence type="inferred from homology"/>
<feature type="active site" evidence="8">
    <location>
        <position position="185"/>
    </location>
</feature>
<dbReference type="AlphaFoldDB" id="A0A9W7ASQ2"/>
<dbReference type="FunFam" id="1.10.1040.10:FF:000006">
    <property type="entry name" value="3-hydroxyisobutyrate dehydrogenase"/>
    <property type="match status" value="1"/>
</dbReference>
<comment type="pathway">
    <text evidence="1 9">Amino-acid degradation; L-valine degradation.</text>
</comment>
<dbReference type="InterPro" id="IPR002204">
    <property type="entry name" value="3-OH-isobutyrate_DH-rel_CS"/>
</dbReference>
<feature type="domain" description="3-hydroxyisobutyrate dehydrogenase-like NAD-binding" evidence="11">
    <location>
        <begin position="179"/>
        <end position="305"/>
    </location>
</feature>
<comment type="caution">
    <text evidence="12">The sequence shown here is derived from an EMBL/GenBank/DDBJ whole genome shotgun (WGS) entry which is preliminary data.</text>
</comment>
<evidence type="ECO:0000256" key="5">
    <source>
        <dbReference type="ARBA" id="ARBA00023002"/>
    </source>
</evidence>
<dbReference type="EC" id="1.1.1.31" evidence="3 9"/>
<evidence type="ECO:0000313" key="12">
    <source>
        <dbReference type="EMBL" id="GMH75315.1"/>
    </source>
</evidence>
<feature type="domain" description="6-phosphogluconate dehydrogenase NADP-binding" evidence="10">
    <location>
        <begin position="22"/>
        <end position="176"/>
    </location>
</feature>
<dbReference type="NCBIfam" id="TIGR01692">
    <property type="entry name" value="HIBADH"/>
    <property type="match status" value="1"/>
</dbReference>
<dbReference type="Pfam" id="PF03446">
    <property type="entry name" value="NAD_binding_2"/>
    <property type="match status" value="1"/>
</dbReference>
<keyword evidence="13" id="KW-1185">Reference proteome</keyword>
<dbReference type="PROSITE" id="PS00895">
    <property type="entry name" value="3_HYDROXYISOBUT_DH"/>
    <property type="match status" value="1"/>
</dbReference>
<dbReference type="PANTHER" id="PTHR22981">
    <property type="entry name" value="3-HYDROXYISOBUTYRATE DEHYDROGENASE-RELATED"/>
    <property type="match status" value="1"/>
</dbReference>
<sequence length="315" mass="32263">MLARSSLPLSRFLSSSRSAHSVGFIGLGNMGASMASNLLSDGVSLKAFDLNKSVVEDLASKGASVTDKVEDMVDCETIITMLPSSPHVQGTVETLLSAGWSGKTWIDSSTIDPIISKSLGEALEAEGKGKIDAPVSGGVKGAAAGTLTFMVGGASSTLESVRPYLSVMGSNIVHCGSNGSGQTAKLCNNLAMAIQMVGTAEALNMGDSLGLDPKILAGIMNTSTSRCWSSDSYNPYPGVLDGVPASNNYEGGFGSSLMLKDLGLATSAAGAVKSATPLGNATKEIYTMMESMEMGGKDFGAVLQFLKGNCGNKKC</sequence>
<dbReference type="Gene3D" id="1.10.1040.10">
    <property type="entry name" value="N-(1-d-carboxylethyl)-l-norvaline Dehydrogenase, domain 2"/>
    <property type="match status" value="1"/>
</dbReference>
<dbReference type="GO" id="GO:0008442">
    <property type="term" value="F:3-hydroxyisobutyrate dehydrogenase activity"/>
    <property type="evidence" value="ECO:0007669"/>
    <property type="project" value="UniProtKB-EC"/>
</dbReference>